<dbReference type="Proteomes" id="UP000681425">
    <property type="component" value="Chromosome"/>
</dbReference>
<dbReference type="AlphaFoldDB" id="A0A975KAQ9"/>
<reference evidence="1" key="1">
    <citation type="submission" date="2021-04" db="EMBL/GenBank/DDBJ databases">
        <title>Isolation of p-tert-butylphenol degrading bacteria Sphingobium phenoxybenzoativorans Tas13 from active sludge.</title>
        <authorList>
            <person name="Li Y."/>
        </authorList>
    </citation>
    <scope>NUCLEOTIDE SEQUENCE</scope>
    <source>
        <strain evidence="1">Tas13</strain>
    </source>
</reference>
<dbReference type="RefSeq" id="WP_212610860.1">
    <property type="nucleotide sequence ID" value="NZ_CP073910.1"/>
</dbReference>
<dbReference type="KEGG" id="spph:KFK14_11275"/>
<proteinExistence type="predicted"/>
<gene>
    <name evidence="1" type="ORF">KFK14_11275</name>
</gene>
<protein>
    <submittedName>
        <fullName evidence="1">Uncharacterized protein</fullName>
    </submittedName>
</protein>
<organism evidence="1 2">
    <name type="scientific">Sphingobium phenoxybenzoativorans</name>
    <dbReference type="NCBI Taxonomy" id="1592790"/>
    <lineage>
        <taxon>Bacteria</taxon>
        <taxon>Pseudomonadati</taxon>
        <taxon>Pseudomonadota</taxon>
        <taxon>Alphaproteobacteria</taxon>
        <taxon>Sphingomonadales</taxon>
        <taxon>Sphingomonadaceae</taxon>
        <taxon>Sphingobium</taxon>
    </lineage>
</organism>
<evidence type="ECO:0000313" key="1">
    <source>
        <dbReference type="EMBL" id="QUT07910.1"/>
    </source>
</evidence>
<sequence length="198" mass="21632">MISFPRDLEISDAVPSIIDFGGVLRPATGAELQKINRQGSRFKIAVQLPVATSADAREIVSDLIDAKLEGGRIYYPLQYENQGYPGQPVVDGAEQSGKTLRIRGLTPNYAVKKGYWLSLEDASGQHYLYNVRAHGIATSDGRLTIPISPMHRKPLPDGARVHIADPQVEGLIDGDEQSWHLALAGLVDSISFTIEEAR</sequence>
<keyword evidence="2" id="KW-1185">Reference proteome</keyword>
<name>A0A975KAQ9_9SPHN</name>
<accession>A0A975KAQ9</accession>
<evidence type="ECO:0000313" key="2">
    <source>
        <dbReference type="Proteomes" id="UP000681425"/>
    </source>
</evidence>
<dbReference type="EMBL" id="CP073910">
    <property type="protein sequence ID" value="QUT07910.1"/>
    <property type="molecule type" value="Genomic_DNA"/>
</dbReference>